<proteinExistence type="predicted"/>
<reference evidence="2" key="1">
    <citation type="journal article" date="2024" name="Proc. Natl. Acad. Sci. U.S.A.">
        <title>Extraordinary preservation of gene collinearity over three hundred million years revealed in homosporous lycophytes.</title>
        <authorList>
            <person name="Li C."/>
            <person name="Wickell D."/>
            <person name="Kuo L.Y."/>
            <person name="Chen X."/>
            <person name="Nie B."/>
            <person name="Liao X."/>
            <person name="Peng D."/>
            <person name="Ji J."/>
            <person name="Jenkins J."/>
            <person name="Williams M."/>
            <person name="Shu S."/>
            <person name="Plott C."/>
            <person name="Barry K."/>
            <person name="Rajasekar S."/>
            <person name="Grimwood J."/>
            <person name="Han X."/>
            <person name="Sun S."/>
            <person name="Hou Z."/>
            <person name="He W."/>
            <person name="Dai G."/>
            <person name="Sun C."/>
            <person name="Schmutz J."/>
            <person name="Leebens-Mack J.H."/>
            <person name="Li F.W."/>
            <person name="Wang L."/>
        </authorList>
    </citation>
    <scope>NUCLEOTIDE SEQUENCE [LARGE SCALE GENOMIC DNA]</scope>
    <source>
        <strain evidence="2">cv. PW_Plant_1</strain>
    </source>
</reference>
<evidence type="ECO:0000313" key="2">
    <source>
        <dbReference type="Proteomes" id="UP001162992"/>
    </source>
</evidence>
<organism evidence="1 2">
    <name type="scientific">Diphasiastrum complanatum</name>
    <name type="common">Issler's clubmoss</name>
    <name type="synonym">Lycopodium complanatum</name>
    <dbReference type="NCBI Taxonomy" id="34168"/>
    <lineage>
        <taxon>Eukaryota</taxon>
        <taxon>Viridiplantae</taxon>
        <taxon>Streptophyta</taxon>
        <taxon>Embryophyta</taxon>
        <taxon>Tracheophyta</taxon>
        <taxon>Lycopodiopsida</taxon>
        <taxon>Lycopodiales</taxon>
        <taxon>Lycopodiaceae</taxon>
        <taxon>Lycopodioideae</taxon>
        <taxon>Diphasiastrum</taxon>
    </lineage>
</organism>
<gene>
    <name evidence="1" type="ORF">O6H91_06G016200</name>
</gene>
<name>A0ACC2DAZ7_DIPCM</name>
<keyword evidence="2" id="KW-1185">Reference proteome</keyword>
<sequence>MSLAKDIAKRFELLENQWLNFQERAATWEIVKETSSVTSSEVVSCSSSSVQGDSKTSKKNHSVSPSPVSSLRGAPVGIIDELTSKSSFVLPAIMQEEAIDFHSIDHCQMPQLERTNSSLQTGKSSSQVNLETCSIDSGTPLGVDALLNFSHRPNGSCSQFKLSGCGSNEFRHYSFKKRSTSECLPADAVSTSGSEALSPDKGISELRIESPRLSNLANSQELSPLHESRSPPPDLASSEEFHARKVSCNKRSFMRSSLQRRLHSRDSREHSLRPDNISKPKSDACKSDPELEGSSHVSSRNDVMQKLCADLKNVVFQLEIKEASITEALKELKGASIGTSEWTFHGEPGNFGYEASLEGLSLLAEEVNPENWPHTIESICERLIMFLNKETHLQKWAISLEKEALRILKLEEGVIEAKALVAEEKEKVTIAMKKAEEHSQNAKEEHLNLVKERESLFHWVTHLQERREHQAVTECEREAALSLAEVQKRAANVFVRESLVDEKALEIVALQDTLKLTAQRFQDDEELLAKERKILQEKFSHLEEKDKETQSQMTVIKKMQQDLDTQIQQYEMEKLNEAKIRDKAAISNRQWEEKINAKEKVLKEQEHSLEDKSLEIEALSQKVAAREKLLNIIQKKTEEERLYNQREQESLDRDRTSLEEASRKMESSKKNAEDFCIRASKEREQVSEFMHSMEEKFKSWEKRLVEQEKDLLQQQNSLTALEKKLHTEQEQCTVLHSKLIREQETMKIEMGFREEGLTNRAGILEVKENEVRKEFETLSDERKLAVQELKQLTEMKAEIQIAEKELKIQKQKHSQEVLQHAKQYEMHIEDLEDARQDLELKSSEVERQFEELQMERQELQLWQRAAEESLERQIQSLIKEKEEIQPQKQKLRKLQLEIEQVGAQMFGHFKDIEEASTKLESQRHKIDSSYKKLQALFENLAGKQLHLKHVEKDLLLKEDILKATQGELMKMAVDASVKEKNFQTREQAMIDKEKELHDIESRLGDEKNESTQRIHELDNLSDFINQQSKALTQAEQALATEKASFHKATETKESYFKKEKQSLSEAWEALSKKEKNLAAYEADLNNREHIIDEKSCALSKLELEEYKRSHKAEQLENNFLHLENGWRKLRDEECALENEKDMMNVARSELQKQQMDLIKRRSEHHQEQGGAVWRERLRNEVEKHYQDIVELTASLHARESALALREDQAREKESVLTELEQGEGQMETDLHKLQHQLRAAHTELEAQRCYAEGRRKVAEVTAASLQQREVKLREREQEVKDREKILKMLEARVKLSLESRSTIVSPAGSREKSYCASMGALNKFEEALPTIPITDKLYLMSLVSEQSNNQATQSEPTAASQKETERMMLATEQHDCIIERHSPSKARLDNVMTSLINAREASRSRLHRTENALSSLPSSLSSTAEVKRALNALAARLNFLDQIEEGLASQLRKAYESDTPELEGIIVDKVQLLCRMEEQQSLRAEWEEDMQQQLERISVLQATFSVRKQGKPHSKDCSPLAARKVGGFLIDEDLQEQCFTGFDANNEELDKLFPVSVNATGLSEGMYEKKHTTSPTEWHMAVEAFPKEIVRGVSISPLADYSLISSTKQHPQSGKQQEESRKEQAARRRLLLTSPKGKYMMQCD</sequence>
<dbReference type="Proteomes" id="UP001162992">
    <property type="component" value="Chromosome 6"/>
</dbReference>
<dbReference type="EMBL" id="CM055097">
    <property type="protein sequence ID" value="KAJ7551461.1"/>
    <property type="molecule type" value="Genomic_DNA"/>
</dbReference>
<accession>A0ACC2DAZ7</accession>
<comment type="caution">
    <text evidence="1">The sequence shown here is derived from an EMBL/GenBank/DDBJ whole genome shotgun (WGS) entry which is preliminary data.</text>
</comment>
<evidence type="ECO:0000313" key="1">
    <source>
        <dbReference type="EMBL" id="KAJ7551461.1"/>
    </source>
</evidence>
<protein>
    <submittedName>
        <fullName evidence="1">Uncharacterized protein</fullName>
    </submittedName>
</protein>